<feature type="transmembrane region" description="Helical" evidence="7">
    <location>
        <begin position="135"/>
        <end position="154"/>
    </location>
</feature>
<feature type="transmembrane region" description="Helical" evidence="7">
    <location>
        <begin position="297"/>
        <end position="318"/>
    </location>
</feature>
<dbReference type="InterPro" id="IPR020846">
    <property type="entry name" value="MFS_dom"/>
</dbReference>
<keyword evidence="6 7" id="KW-0472">Membrane</keyword>
<feature type="transmembrane region" description="Helical" evidence="7">
    <location>
        <begin position="160"/>
        <end position="184"/>
    </location>
</feature>
<feature type="transmembrane region" description="Helical" evidence="7">
    <location>
        <begin position="47"/>
        <end position="65"/>
    </location>
</feature>
<feature type="transmembrane region" description="Helical" evidence="7">
    <location>
        <begin position="354"/>
        <end position="380"/>
    </location>
</feature>
<evidence type="ECO:0000256" key="5">
    <source>
        <dbReference type="ARBA" id="ARBA00022989"/>
    </source>
</evidence>
<dbReference type="Gene3D" id="1.20.1720.10">
    <property type="entry name" value="Multidrug resistance protein D"/>
    <property type="match status" value="1"/>
</dbReference>
<dbReference type="InterPro" id="IPR004638">
    <property type="entry name" value="EmrB-like"/>
</dbReference>
<evidence type="ECO:0000256" key="6">
    <source>
        <dbReference type="ARBA" id="ARBA00023136"/>
    </source>
</evidence>
<keyword evidence="4 7" id="KW-0812">Transmembrane</keyword>
<comment type="caution">
    <text evidence="9">The sequence shown here is derived from an EMBL/GenBank/DDBJ whole genome shotgun (WGS) entry which is preliminary data.</text>
</comment>
<evidence type="ECO:0000313" key="9">
    <source>
        <dbReference type="EMBL" id="RFU42675.1"/>
    </source>
</evidence>
<gene>
    <name evidence="9" type="ORF">DZF91_05380</name>
</gene>
<evidence type="ECO:0000256" key="7">
    <source>
        <dbReference type="SAM" id="Phobius"/>
    </source>
</evidence>
<reference evidence="9 10" key="1">
    <citation type="submission" date="2018-08" db="EMBL/GenBank/DDBJ databases">
        <title>Actinomadura jelena sp. nov., a novel Actinomycete isolated from soil in Chad.</title>
        <authorList>
            <person name="Shi L."/>
        </authorList>
    </citation>
    <scope>NUCLEOTIDE SEQUENCE [LARGE SCALE GENOMIC DNA]</scope>
    <source>
        <strain evidence="9 10">NEAU-G17</strain>
    </source>
</reference>
<dbReference type="InterPro" id="IPR036259">
    <property type="entry name" value="MFS_trans_sf"/>
</dbReference>
<keyword evidence="2" id="KW-0813">Transport</keyword>
<feature type="transmembrane region" description="Helical" evidence="7">
    <location>
        <begin position="101"/>
        <end position="123"/>
    </location>
</feature>
<feature type="transmembrane region" description="Helical" evidence="7">
    <location>
        <begin position="265"/>
        <end position="285"/>
    </location>
</feature>
<dbReference type="PANTHER" id="PTHR42718:SF42">
    <property type="entry name" value="EXPORT PROTEIN"/>
    <property type="match status" value="1"/>
</dbReference>
<keyword evidence="5 7" id="KW-1133">Transmembrane helix</keyword>
<dbReference type="PROSITE" id="PS50850">
    <property type="entry name" value="MFS"/>
    <property type="match status" value="1"/>
</dbReference>
<accession>A0A372JRL2</accession>
<dbReference type="OrthoDB" id="9781469at2"/>
<feature type="transmembrane region" description="Helical" evidence="7">
    <location>
        <begin position="196"/>
        <end position="216"/>
    </location>
</feature>
<proteinExistence type="predicted"/>
<evidence type="ECO:0000256" key="3">
    <source>
        <dbReference type="ARBA" id="ARBA00022475"/>
    </source>
</evidence>
<dbReference type="PANTHER" id="PTHR42718">
    <property type="entry name" value="MAJOR FACILITATOR SUPERFAMILY MULTIDRUG TRANSPORTER MFSC"/>
    <property type="match status" value="1"/>
</dbReference>
<sequence>MLTEKSRRWWGLGALALALLALGFDMTILNVALPTLSVELHSGTSGLQWIVDAYTLVFAALLLPAGLLGDRFGRRRLLLTGLVLFGAASLAGSLVDGPDGLIAARMVMGVGAGLVMPLSMSMLPAIFSPEERTRAIAVWSGSMALGLPLGPLLGGVLLEHFWWGSIFLVNVPMVVVGVLAVALLLPESRDPSAPRLDLGGAALSASGLALLVYGVIQAPENGWTDPSVVSAVAAGAVLLAALVAYESRVREPLMDLRLFRSPAFLWGTVAGAVGTVVMSGALFVLPQYLQAVRGVDAFGTGLRMIPMMAGLLVAGLAVDRLAPRFGHKALILTGLLVLVPGLVLGAFTTPGSSYAFVATWLAVTGTGTGFALVPAMDLALAGLPDDQAGRGSGLVQTIRQTSGALAVAVLGSLSSAVYRDRTGTDVPHAARASVGQAVALAGRTGDPALLRAARDAYASGMGAVLLASAGVSLVMAVLVWRLLPRPARRPADAPESEHEHIAS</sequence>
<keyword evidence="10" id="KW-1185">Reference proteome</keyword>
<protein>
    <submittedName>
        <fullName evidence="9">DHA2 family efflux MFS transporter permease subunit</fullName>
    </submittedName>
</protein>
<dbReference type="Proteomes" id="UP000261811">
    <property type="component" value="Unassembled WGS sequence"/>
</dbReference>
<feature type="transmembrane region" description="Helical" evidence="7">
    <location>
        <begin position="228"/>
        <end position="245"/>
    </location>
</feature>
<comment type="subcellular location">
    <subcellularLocation>
        <location evidence="1">Cell membrane</location>
        <topology evidence="1">Multi-pass membrane protein</topology>
    </subcellularLocation>
</comment>
<dbReference type="GO" id="GO:0005886">
    <property type="term" value="C:plasma membrane"/>
    <property type="evidence" value="ECO:0007669"/>
    <property type="project" value="UniProtKB-SubCell"/>
</dbReference>
<dbReference type="NCBIfam" id="TIGR00711">
    <property type="entry name" value="efflux_EmrB"/>
    <property type="match status" value="1"/>
</dbReference>
<dbReference type="AlphaFoldDB" id="A0A372JRL2"/>
<dbReference type="Gene3D" id="1.20.1250.20">
    <property type="entry name" value="MFS general substrate transporter like domains"/>
    <property type="match status" value="1"/>
</dbReference>
<dbReference type="EMBL" id="QURH01000106">
    <property type="protein sequence ID" value="RFU42675.1"/>
    <property type="molecule type" value="Genomic_DNA"/>
</dbReference>
<evidence type="ECO:0000256" key="1">
    <source>
        <dbReference type="ARBA" id="ARBA00004651"/>
    </source>
</evidence>
<feature type="transmembrane region" description="Helical" evidence="7">
    <location>
        <begin position="330"/>
        <end position="348"/>
    </location>
</feature>
<name>A0A372JRL2_9ACTN</name>
<evidence type="ECO:0000256" key="2">
    <source>
        <dbReference type="ARBA" id="ARBA00022448"/>
    </source>
</evidence>
<dbReference type="CDD" id="cd17321">
    <property type="entry name" value="MFS_MMR_MDR_like"/>
    <property type="match status" value="1"/>
</dbReference>
<dbReference type="SUPFAM" id="SSF103473">
    <property type="entry name" value="MFS general substrate transporter"/>
    <property type="match status" value="1"/>
</dbReference>
<dbReference type="InterPro" id="IPR011701">
    <property type="entry name" value="MFS"/>
</dbReference>
<feature type="transmembrane region" description="Helical" evidence="7">
    <location>
        <begin position="456"/>
        <end position="480"/>
    </location>
</feature>
<keyword evidence="3" id="KW-1003">Cell membrane</keyword>
<evidence type="ECO:0000313" key="10">
    <source>
        <dbReference type="Proteomes" id="UP000261811"/>
    </source>
</evidence>
<feature type="domain" description="Major facilitator superfamily (MFS) profile" evidence="8">
    <location>
        <begin position="11"/>
        <end position="487"/>
    </location>
</feature>
<dbReference type="RefSeq" id="WP_117356384.1">
    <property type="nucleotide sequence ID" value="NZ_QURH01000106.1"/>
</dbReference>
<feature type="transmembrane region" description="Helical" evidence="7">
    <location>
        <begin position="77"/>
        <end position="95"/>
    </location>
</feature>
<evidence type="ECO:0000256" key="4">
    <source>
        <dbReference type="ARBA" id="ARBA00022692"/>
    </source>
</evidence>
<dbReference type="GO" id="GO:0022857">
    <property type="term" value="F:transmembrane transporter activity"/>
    <property type="evidence" value="ECO:0007669"/>
    <property type="project" value="InterPro"/>
</dbReference>
<dbReference type="Pfam" id="PF07690">
    <property type="entry name" value="MFS_1"/>
    <property type="match status" value="1"/>
</dbReference>
<evidence type="ECO:0000259" key="8">
    <source>
        <dbReference type="PROSITE" id="PS50850"/>
    </source>
</evidence>
<organism evidence="9 10">
    <name type="scientific">Actinomadura logoneensis</name>
    <dbReference type="NCBI Taxonomy" id="2293572"/>
    <lineage>
        <taxon>Bacteria</taxon>
        <taxon>Bacillati</taxon>
        <taxon>Actinomycetota</taxon>
        <taxon>Actinomycetes</taxon>
        <taxon>Streptosporangiales</taxon>
        <taxon>Thermomonosporaceae</taxon>
        <taxon>Actinomadura</taxon>
    </lineage>
</organism>